<dbReference type="EMBL" id="CP053452">
    <property type="protein sequence ID" value="QJX00132.1"/>
    <property type="molecule type" value="Genomic_DNA"/>
</dbReference>
<reference evidence="4" key="1">
    <citation type="submission" date="2020-05" db="EMBL/GenBank/DDBJ databases">
        <title>Frigoriglobus tundricola gen. nov., sp. nov., a psychrotolerant cellulolytic planctomycete of the family Gemmataceae with two divergent copies of 16S rRNA gene.</title>
        <authorList>
            <person name="Kulichevskaya I.S."/>
            <person name="Ivanova A.A."/>
            <person name="Naumoff D.G."/>
            <person name="Beletsky A.V."/>
            <person name="Rijpstra W.I.C."/>
            <person name="Sinninghe Damste J.S."/>
            <person name="Mardanov A.V."/>
            <person name="Ravin N.V."/>
            <person name="Dedysh S.N."/>
        </authorList>
    </citation>
    <scope>NUCLEOTIDE SEQUENCE [LARGE SCALE GENOMIC DNA]</scope>
    <source>
        <strain evidence="4">PL17</strain>
    </source>
</reference>
<evidence type="ECO:0000256" key="2">
    <source>
        <dbReference type="SAM" id="SignalP"/>
    </source>
</evidence>
<organism evidence="3 4">
    <name type="scientific">Frigoriglobus tundricola</name>
    <dbReference type="NCBI Taxonomy" id="2774151"/>
    <lineage>
        <taxon>Bacteria</taxon>
        <taxon>Pseudomonadati</taxon>
        <taxon>Planctomycetota</taxon>
        <taxon>Planctomycetia</taxon>
        <taxon>Gemmatales</taxon>
        <taxon>Gemmataceae</taxon>
        <taxon>Frigoriglobus</taxon>
    </lineage>
</organism>
<gene>
    <name evidence="3" type="ORF">FTUN_7756</name>
</gene>
<protein>
    <submittedName>
        <fullName evidence="3">Uncharacterized protein</fullName>
    </submittedName>
</protein>
<name>A0A6M5Z3X5_9BACT</name>
<keyword evidence="2" id="KW-0732">Signal</keyword>
<evidence type="ECO:0000313" key="4">
    <source>
        <dbReference type="Proteomes" id="UP000503447"/>
    </source>
</evidence>
<dbReference type="KEGG" id="ftj:FTUN_7756"/>
<keyword evidence="1" id="KW-0812">Transmembrane</keyword>
<keyword evidence="1" id="KW-1133">Transmembrane helix</keyword>
<proteinExistence type="predicted"/>
<accession>A0A6M5Z3X5</accession>
<keyword evidence="1" id="KW-0472">Membrane</keyword>
<dbReference type="AlphaFoldDB" id="A0A6M5Z3X5"/>
<sequence length="116" mass="13195">MWFAIAMLACFLPPSVLAAVPPRTPVWRRARKWYWITLPLGAAVCGFNAYFIDPAGPAIVFYGAWFIFVLVATGWCLATGVLRTEWSAWREERRRALHTATAEPEQQVTVAKPWKK</sequence>
<dbReference type="RefSeq" id="WP_171474951.1">
    <property type="nucleotide sequence ID" value="NZ_CP053452.2"/>
</dbReference>
<feature type="signal peptide" evidence="2">
    <location>
        <begin position="1"/>
        <end position="18"/>
    </location>
</feature>
<feature type="chain" id="PRO_5026942498" evidence="2">
    <location>
        <begin position="19"/>
        <end position="116"/>
    </location>
</feature>
<feature type="transmembrane region" description="Helical" evidence="1">
    <location>
        <begin position="34"/>
        <end position="52"/>
    </location>
</feature>
<feature type="transmembrane region" description="Helical" evidence="1">
    <location>
        <begin position="59"/>
        <end position="82"/>
    </location>
</feature>
<dbReference type="Proteomes" id="UP000503447">
    <property type="component" value="Chromosome"/>
</dbReference>
<evidence type="ECO:0000313" key="3">
    <source>
        <dbReference type="EMBL" id="QJX00132.1"/>
    </source>
</evidence>
<keyword evidence="4" id="KW-1185">Reference proteome</keyword>
<evidence type="ECO:0000256" key="1">
    <source>
        <dbReference type="SAM" id="Phobius"/>
    </source>
</evidence>